<keyword evidence="5 12" id="KW-0732">Signal</keyword>
<keyword evidence="7 11" id="KW-1133">Transmembrane helix</keyword>
<evidence type="ECO:0000256" key="6">
    <source>
        <dbReference type="ARBA" id="ARBA00022737"/>
    </source>
</evidence>
<keyword evidence="6" id="KW-0677">Repeat</keyword>
<feature type="chain" id="PRO_5022944121" description="Leucine-rich repeat-containing N-terminal plant-type domain-containing protein" evidence="12">
    <location>
        <begin position="27"/>
        <end position="386"/>
    </location>
</feature>
<sequence length="386" mass="42638">MAKNNPLIVIFTAFLVQTLIFSLVKAAATNITTDQHALLALKDHLTYDPANLLAKNWSTSSSICTWIGVTCGVRHHRVTVLNISYFGLAGTLPPQLGNLSFLQVLAIKNNSFSGSLPDELAQLRRLKRVNFMFNSFYTKIPSRIGSLSKLQQFLSGGLPSDICNYLPSLKMLHLSGNMFDGQIPSTISKCQQLQMLSLSINNFTGYIPKEIGNISMLKELYLDINKLQGVLLPSVGGSVALLSFVVCFLRWLCMFVGLAVNLGERTYGITCDSQNNRIIVLNLTSMSLTGAIPPHIGNLSFIVQLRLRNNSFHGSLPMDIVHLHRLEIFHLGLNSFQGEISSWLGSLPKLQILYLFRNNFTGTIPPSLGNITTLKNLACTRALINK</sequence>
<dbReference type="InterPro" id="IPR013210">
    <property type="entry name" value="LRR_N_plant-typ"/>
</dbReference>
<dbReference type="Pfam" id="PF00560">
    <property type="entry name" value="LRR_1"/>
    <property type="match status" value="2"/>
</dbReference>
<keyword evidence="15" id="KW-1185">Reference proteome</keyword>
<evidence type="ECO:0000256" key="2">
    <source>
        <dbReference type="ARBA" id="ARBA00009592"/>
    </source>
</evidence>
<proteinExistence type="inferred from homology"/>
<reference evidence="15" key="1">
    <citation type="journal article" date="2019" name="Gigascience">
        <title>De novo genome assembly of the endangered Acer yangbiense, a plant species with extremely small populations endemic to Yunnan Province, China.</title>
        <authorList>
            <person name="Yang J."/>
            <person name="Wariss H.M."/>
            <person name="Tao L."/>
            <person name="Zhang R."/>
            <person name="Yun Q."/>
            <person name="Hollingsworth P."/>
            <person name="Dao Z."/>
            <person name="Luo G."/>
            <person name="Guo H."/>
            <person name="Ma Y."/>
            <person name="Sun W."/>
        </authorList>
    </citation>
    <scope>NUCLEOTIDE SEQUENCE [LARGE SCALE GENOMIC DNA]</scope>
    <source>
        <strain evidence="15">cv. Malutang</strain>
    </source>
</reference>
<dbReference type="Proteomes" id="UP000323000">
    <property type="component" value="Chromosome 13"/>
</dbReference>
<dbReference type="FunFam" id="3.80.10.10:FF:000129">
    <property type="entry name" value="Leucine-rich repeat receptor-like kinase"/>
    <property type="match status" value="1"/>
</dbReference>
<evidence type="ECO:0000256" key="10">
    <source>
        <dbReference type="ARBA" id="ARBA00023180"/>
    </source>
</evidence>
<name>A0A5C7GSC7_9ROSI</name>
<evidence type="ECO:0000256" key="4">
    <source>
        <dbReference type="ARBA" id="ARBA00022692"/>
    </source>
</evidence>
<accession>A0A5C7GSC7</accession>
<feature type="transmembrane region" description="Helical" evidence="11">
    <location>
        <begin position="239"/>
        <end position="260"/>
    </location>
</feature>
<gene>
    <name evidence="14" type="ORF">EZV62_026922</name>
</gene>
<protein>
    <recommendedName>
        <fullName evidence="13">Leucine-rich repeat-containing N-terminal plant-type domain-containing protein</fullName>
    </recommendedName>
</protein>
<comment type="similarity">
    <text evidence="2">Belongs to the RLP family.</text>
</comment>
<dbReference type="Pfam" id="PF08263">
    <property type="entry name" value="LRRNT_2"/>
    <property type="match status" value="1"/>
</dbReference>
<keyword evidence="9" id="KW-0675">Receptor</keyword>
<dbReference type="PANTHER" id="PTHR48060:SF21">
    <property type="entry name" value="L DOMAIN-LIKE PROTEIN"/>
    <property type="match status" value="1"/>
</dbReference>
<feature type="signal peptide" evidence="12">
    <location>
        <begin position="1"/>
        <end position="26"/>
    </location>
</feature>
<dbReference type="Pfam" id="PF13855">
    <property type="entry name" value="LRR_8"/>
    <property type="match status" value="1"/>
</dbReference>
<keyword evidence="4 11" id="KW-0812">Transmembrane</keyword>
<comment type="caution">
    <text evidence="14">The sequence shown here is derived from an EMBL/GenBank/DDBJ whole genome shotgun (WGS) entry which is preliminary data.</text>
</comment>
<keyword evidence="3" id="KW-0433">Leucine-rich repeat</keyword>
<evidence type="ECO:0000313" key="14">
    <source>
        <dbReference type="EMBL" id="TXG47628.1"/>
    </source>
</evidence>
<evidence type="ECO:0000256" key="3">
    <source>
        <dbReference type="ARBA" id="ARBA00022614"/>
    </source>
</evidence>
<evidence type="ECO:0000256" key="11">
    <source>
        <dbReference type="SAM" id="Phobius"/>
    </source>
</evidence>
<evidence type="ECO:0000256" key="8">
    <source>
        <dbReference type="ARBA" id="ARBA00023136"/>
    </source>
</evidence>
<evidence type="ECO:0000256" key="9">
    <source>
        <dbReference type="ARBA" id="ARBA00023170"/>
    </source>
</evidence>
<dbReference type="InterPro" id="IPR032675">
    <property type="entry name" value="LRR_dom_sf"/>
</dbReference>
<evidence type="ECO:0000259" key="13">
    <source>
        <dbReference type="Pfam" id="PF08263"/>
    </source>
</evidence>
<dbReference type="GO" id="GO:0016020">
    <property type="term" value="C:membrane"/>
    <property type="evidence" value="ECO:0007669"/>
    <property type="project" value="UniProtKB-SubCell"/>
</dbReference>
<dbReference type="EMBL" id="VAHF01000013">
    <property type="protein sequence ID" value="TXG47628.1"/>
    <property type="molecule type" value="Genomic_DNA"/>
</dbReference>
<dbReference type="PANTHER" id="PTHR48060">
    <property type="entry name" value="DNA DAMAGE-REPAIR/TOLERATION PROTEIN DRT100"/>
    <property type="match status" value="1"/>
</dbReference>
<dbReference type="SUPFAM" id="SSF52047">
    <property type="entry name" value="RNI-like"/>
    <property type="match status" value="1"/>
</dbReference>
<dbReference type="AlphaFoldDB" id="A0A5C7GSC7"/>
<evidence type="ECO:0000256" key="7">
    <source>
        <dbReference type="ARBA" id="ARBA00022989"/>
    </source>
</evidence>
<evidence type="ECO:0000256" key="12">
    <source>
        <dbReference type="SAM" id="SignalP"/>
    </source>
</evidence>
<keyword evidence="10" id="KW-0325">Glycoprotein</keyword>
<evidence type="ECO:0000256" key="1">
    <source>
        <dbReference type="ARBA" id="ARBA00004479"/>
    </source>
</evidence>
<dbReference type="OrthoDB" id="983341at2759"/>
<dbReference type="Gene3D" id="3.80.10.10">
    <property type="entry name" value="Ribonuclease Inhibitor"/>
    <property type="match status" value="3"/>
</dbReference>
<comment type="subcellular location">
    <subcellularLocation>
        <location evidence="1">Membrane</location>
        <topology evidence="1">Single-pass type I membrane protein</topology>
    </subcellularLocation>
</comment>
<feature type="domain" description="Leucine-rich repeat-containing N-terminal plant-type" evidence="13">
    <location>
        <begin position="33"/>
        <end position="71"/>
    </location>
</feature>
<dbReference type="InterPro" id="IPR001611">
    <property type="entry name" value="Leu-rich_rpt"/>
</dbReference>
<evidence type="ECO:0000256" key="5">
    <source>
        <dbReference type="ARBA" id="ARBA00022729"/>
    </source>
</evidence>
<dbReference type="InterPro" id="IPR053211">
    <property type="entry name" value="DNA_repair-toleration"/>
</dbReference>
<evidence type="ECO:0000313" key="15">
    <source>
        <dbReference type="Proteomes" id="UP000323000"/>
    </source>
</evidence>
<keyword evidence="8 11" id="KW-0472">Membrane</keyword>
<dbReference type="FunFam" id="3.80.10.10:FF:000041">
    <property type="entry name" value="LRR receptor-like serine/threonine-protein kinase ERECTA"/>
    <property type="match status" value="2"/>
</dbReference>
<organism evidence="14 15">
    <name type="scientific">Acer yangbiense</name>
    <dbReference type="NCBI Taxonomy" id="1000413"/>
    <lineage>
        <taxon>Eukaryota</taxon>
        <taxon>Viridiplantae</taxon>
        <taxon>Streptophyta</taxon>
        <taxon>Embryophyta</taxon>
        <taxon>Tracheophyta</taxon>
        <taxon>Spermatophyta</taxon>
        <taxon>Magnoliopsida</taxon>
        <taxon>eudicotyledons</taxon>
        <taxon>Gunneridae</taxon>
        <taxon>Pentapetalae</taxon>
        <taxon>rosids</taxon>
        <taxon>malvids</taxon>
        <taxon>Sapindales</taxon>
        <taxon>Sapindaceae</taxon>
        <taxon>Hippocastanoideae</taxon>
        <taxon>Acereae</taxon>
        <taxon>Acer</taxon>
    </lineage>
</organism>